<dbReference type="OrthoDB" id="7912743at2759"/>
<proteinExistence type="predicted"/>
<protein>
    <submittedName>
        <fullName evidence="2">CG13002</fullName>
    </submittedName>
</protein>
<name>A0A0M4ETM0_DROBS</name>
<organism evidence="2 3">
    <name type="scientific">Drosophila busckii</name>
    <name type="common">Fruit fly</name>
    <dbReference type="NCBI Taxonomy" id="30019"/>
    <lineage>
        <taxon>Eukaryota</taxon>
        <taxon>Metazoa</taxon>
        <taxon>Ecdysozoa</taxon>
        <taxon>Arthropoda</taxon>
        <taxon>Hexapoda</taxon>
        <taxon>Insecta</taxon>
        <taxon>Pterygota</taxon>
        <taxon>Neoptera</taxon>
        <taxon>Endopterygota</taxon>
        <taxon>Diptera</taxon>
        <taxon>Brachycera</taxon>
        <taxon>Muscomorpha</taxon>
        <taxon>Ephydroidea</taxon>
        <taxon>Drosophilidae</taxon>
        <taxon>Drosophila</taxon>
    </lineage>
</organism>
<reference evidence="2 3" key="1">
    <citation type="submission" date="2015-08" db="EMBL/GenBank/DDBJ databases">
        <title>Ancestral chromatin configuration constrains chromatin evolution on differentiating sex chromosomes in Drosophila.</title>
        <authorList>
            <person name="Zhou Q."/>
            <person name="Bachtrog D."/>
        </authorList>
    </citation>
    <scope>NUCLEOTIDE SEQUENCE [LARGE SCALE GENOMIC DNA]</scope>
    <source>
        <tissue evidence="2">Whole larvae</tissue>
    </source>
</reference>
<keyword evidence="1" id="KW-0732">Signal</keyword>
<gene>
    <name evidence="2" type="ORF">Dbus_chrXg128</name>
</gene>
<dbReference type="EMBL" id="CP012528">
    <property type="protein sequence ID" value="ALC48272.1"/>
    <property type="molecule type" value="Genomic_DNA"/>
</dbReference>
<dbReference type="OMA" id="ERSEWIP"/>
<evidence type="ECO:0000313" key="3">
    <source>
        <dbReference type="Proteomes" id="UP000494163"/>
    </source>
</evidence>
<sequence>MSLGQVLHLLLAAVLLLQRVQSANFDIILDERGLLSDCSPEDDAGNLRMHEFLDISRLSTEFDEDLETMYFNGDVIVRRDLAALQEPVKLQLAVYRRQRSAWQPTLVSIKRDDFCKSMHNPFEFWYIYIATRLTAAERECPPKLGHVYQLRNISNRMYIGNIPDFDIDGDLKCVVHFTQGPYKTCMSIYLTVYKH</sequence>
<keyword evidence="3" id="KW-1185">Reference proteome</keyword>
<evidence type="ECO:0000313" key="2">
    <source>
        <dbReference type="EMBL" id="ALC48272.1"/>
    </source>
</evidence>
<dbReference type="Proteomes" id="UP000494163">
    <property type="component" value="Chromosome X"/>
</dbReference>
<accession>A0A0M4ETM0</accession>
<evidence type="ECO:0000256" key="1">
    <source>
        <dbReference type="SAM" id="SignalP"/>
    </source>
</evidence>
<dbReference type="InterPro" id="IPR006601">
    <property type="entry name" value="Uncharacterised_DM11_DROME"/>
</dbReference>
<feature type="signal peptide" evidence="1">
    <location>
        <begin position="1"/>
        <end position="22"/>
    </location>
</feature>
<dbReference type="SMART" id="SM00675">
    <property type="entry name" value="DM11"/>
    <property type="match status" value="1"/>
</dbReference>
<feature type="chain" id="PRO_5005793780" evidence="1">
    <location>
        <begin position="23"/>
        <end position="195"/>
    </location>
</feature>
<dbReference type="AlphaFoldDB" id="A0A0M4ETM0"/>